<protein>
    <submittedName>
        <fullName evidence="5">Ankyrin repeat-containing domain protein</fullName>
    </submittedName>
</protein>
<dbReference type="PROSITE" id="PS50297">
    <property type="entry name" value="ANK_REP_REGION"/>
    <property type="match status" value="3"/>
</dbReference>
<comment type="caution">
    <text evidence="5">The sequence shown here is derived from an EMBL/GenBank/DDBJ whole genome shotgun (WGS) entry which is preliminary data.</text>
</comment>
<dbReference type="Proteomes" id="UP000521943">
    <property type="component" value="Unassembled WGS sequence"/>
</dbReference>
<dbReference type="PANTHER" id="PTHR24126">
    <property type="entry name" value="ANKYRIN REPEAT, PH AND SEC7 DOMAIN CONTAINING PROTEIN SECG-RELATED"/>
    <property type="match status" value="1"/>
</dbReference>
<evidence type="ECO:0000256" key="3">
    <source>
        <dbReference type="PROSITE-ProRule" id="PRU00023"/>
    </source>
</evidence>
<evidence type="ECO:0000256" key="4">
    <source>
        <dbReference type="SAM" id="MobiDB-lite"/>
    </source>
</evidence>
<dbReference type="SMART" id="SM00248">
    <property type="entry name" value="ANK"/>
    <property type="match status" value="5"/>
</dbReference>
<dbReference type="Pfam" id="PF00023">
    <property type="entry name" value="Ank"/>
    <property type="match status" value="1"/>
</dbReference>
<dbReference type="InterPro" id="IPR036770">
    <property type="entry name" value="Ankyrin_rpt-contain_sf"/>
</dbReference>
<reference evidence="5 6" key="1">
    <citation type="submission" date="2020-07" db="EMBL/GenBank/DDBJ databases">
        <title>Comparative genomics of pyrophilous fungi reveals a link between fire events and developmental genes.</title>
        <authorList>
            <consortium name="DOE Joint Genome Institute"/>
            <person name="Steindorff A.S."/>
            <person name="Carver A."/>
            <person name="Calhoun S."/>
            <person name="Stillman K."/>
            <person name="Liu H."/>
            <person name="Lipzen A."/>
            <person name="Pangilinan J."/>
            <person name="Labutti K."/>
            <person name="Bruns T.D."/>
            <person name="Grigoriev I.V."/>
        </authorList>
    </citation>
    <scope>NUCLEOTIDE SEQUENCE [LARGE SCALE GENOMIC DNA]</scope>
    <source>
        <strain evidence="5 6">CBS 144469</strain>
    </source>
</reference>
<dbReference type="AlphaFoldDB" id="A0A8H6MF42"/>
<evidence type="ECO:0000313" key="5">
    <source>
        <dbReference type="EMBL" id="KAF6763519.1"/>
    </source>
</evidence>
<dbReference type="InterPro" id="IPR002110">
    <property type="entry name" value="Ankyrin_rpt"/>
</dbReference>
<evidence type="ECO:0000313" key="6">
    <source>
        <dbReference type="Proteomes" id="UP000521943"/>
    </source>
</evidence>
<feature type="repeat" description="ANK" evidence="3">
    <location>
        <begin position="68"/>
        <end position="101"/>
    </location>
</feature>
<dbReference type="EMBL" id="JACGCI010000005">
    <property type="protein sequence ID" value="KAF6763519.1"/>
    <property type="molecule type" value="Genomic_DNA"/>
</dbReference>
<keyword evidence="1" id="KW-0677">Repeat</keyword>
<keyword evidence="2 3" id="KW-0040">ANK repeat</keyword>
<feature type="region of interest" description="Disordered" evidence="4">
    <location>
        <begin position="254"/>
        <end position="284"/>
    </location>
</feature>
<evidence type="ECO:0000256" key="2">
    <source>
        <dbReference type="ARBA" id="ARBA00023043"/>
    </source>
</evidence>
<evidence type="ECO:0000256" key="1">
    <source>
        <dbReference type="ARBA" id="ARBA00022737"/>
    </source>
</evidence>
<feature type="repeat" description="ANK" evidence="3">
    <location>
        <begin position="34"/>
        <end position="55"/>
    </location>
</feature>
<feature type="repeat" description="ANK" evidence="3">
    <location>
        <begin position="102"/>
        <end position="135"/>
    </location>
</feature>
<accession>A0A8H6MF42</accession>
<dbReference type="PANTHER" id="PTHR24126:SF14">
    <property type="entry name" value="ANK_REP_REGION DOMAIN-CONTAINING PROTEIN"/>
    <property type="match status" value="1"/>
</dbReference>
<gene>
    <name evidence="5" type="ORF">DFP72DRAFT_1136068</name>
</gene>
<organism evidence="5 6">
    <name type="scientific">Ephemerocybe angulata</name>
    <dbReference type="NCBI Taxonomy" id="980116"/>
    <lineage>
        <taxon>Eukaryota</taxon>
        <taxon>Fungi</taxon>
        <taxon>Dikarya</taxon>
        <taxon>Basidiomycota</taxon>
        <taxon>Agaricomycotina</taxon>
        <taxon>Agaricomycetes</taxon>
        <taxon>Agaricomycetidae</taxon>
        <taxon>Agaricales</taxon>
        <taxon>Agaricineae</taxon>
        <taxon>Psathyrellaceae</taxon>
        <taxon>Ephemerocybe</taxon>
    </lineage>
</organism>
<dbReference type="SUPFAM" id="SSF48403">
    <property type="entry name" value="Ankyrin repeat"/>
    <property type="match status" value="1"/>
</dbReference>
<sequence length="284" mass="30363">MKLLSSSFSPAGHEVVVKLLLAAPGIEVNASDTRGRTPLRFAAENSHEAVVKLLLAAPRIDVNAPDTDGRTPLCFAAQRGHEAIVKLLLTAPGIDVSVPDTDGRTPLIFAAIKGHEGVVQLLLAIPGVDVNAPDTKGWTPLIHAVWNNERGSVQVRKVPNLTADSLAVKLLLAASGIEVNVADTSGWSALTWAAFEGKEDIARDLCAVPEIIVDVAGVKRRIENPPGGPREEYYSASKDEQAKCVRILEEFLESKGSGAQDGSERIGPSAGRRPKGRRRRKGYH</sequence>
<dbReference type="PROSITE" id="PS50088">
    <property type="entry name" value="ANK_REPEAT"/>
    <property type="match status" value="3"/>
</dbReference>
<feature type="compositionally biased region" description="Basic residues" evidence="4">
    <location>
        <begin position="272"/>
        <end position="284"/>
    </location>
</feature>
<dbReference type="Pfam" id="PF12796">
    <property type="entry name" value="Ank_2"/>
    <property type="match status" value="1"/>
</dbReference>
<name>A0A8H6MF42_9AGAR</name>
<keyword evidence="6" id="KW-1185">Reference proteome</keyword>
<dbReference type="Gene3D" id="1.25.40.20">
    <property type="entry name" value="Ankyrin repeat-containing domain"/>
    <property type="match status" value="2"/>
</dbReference>
<dbReference type="OrthoDB" id="194358at2759"/>
<proteinExistence type="predicted"/>